<evidence type="ECO:0000256" key="1">
    <source>
        <dbReference type="ARBA" id="ARBA00004240"/>
    </source>
</evidence>
<evidence type="ECO:0000256" key="16">
    <source>
        <dbReference type="ARBA" id="ARBA00023049"/>
    </source>
</evidence>
<dbReference type="VEuPathDB" id="VectorBase:ISCW002672"/>
<dbReference type="EMBL" id="ABJB010366810">
    <property type="status" value="NOT_ANNOTATED_CDS"/>
    <property type="molecule type" value="Genomic_DNA"/>
</dbReference>
<evidence type="ECO:0000256" key="12">
    <source>
        <dbReference type="ARBA" id="ARBA00022801"/>
    </source>
</evidence>
<reference evidence="25 27" key="1">
    <citation type="submission" date="2008-03" db="EMBL/GenBank/DDBJ databases">
        <title>Annotation of Ixodes scapularis.</title>
        <authorList>
            <consortium name="Ixodes scapularis Genome Project Consortium"/>
            <person name="Caler E."/>
            <person name="Hannick L.I."/>
            <person name="Bidwell S."/>
            <person name="Joardar V."/>
            <person name="Thiagarajan M."/>
            <person name="Amedeo P."/>
            <person name="Galinsky K.J."/>
            <person name="Schobel S."/>
            <person name="Inman J."/>
            <person name="Hostetler J."/>
            <person name="Miller J."/>
            <person name="Hammond M."/>
            <person name="Megy K."/>
            <person name="Lawson D."/>
            <person name="Kodira C."/>
            <person name="Sutton G."/>
            <person name="Meyer J."/>
            <person name="Hill C.A."/>
            <person name="Birren B."/>
            <person name="Nene V."/>
            <person name="Collins F."/>
            <person name="Alarcon-Chaidez F."/>
            <person name="Wikel S."/>
            <person name="Strausberg R."/>
        </authorList>
    </citation>
    <scope>NUCLEOTIDE SEQUENCE [LARGE SCALE GENOMIC DNA]</scope>
    <source>
        <strain evidence="27">Wikel</strain>
        <strain evidence="25">Wikel colony</strain>
    </source>
</reference>
<dbReference type="InterPro" id="IPR003137">
    <property type="entry name" value="PA_domain"/>
</dbReference>
<dbReference type="GO" id="GO:0005615">
    <property type="term" value="C:extracellular space"/>
    <property type="evidence" value="ECO:0000318"/>
    <property type="project" value="GO_Central"/>
</dbReference>
<evidence type="ECO:0000256" key="14">
    <source>
        <dbReference type="ARBA" id="ARBA00022833"/>
    </source>
</evidence>
<dbReference type="PaxDb" id="6945-B7PB45"/>
<dbReference type="GO" id="GO:0043171">
    <property type="term" value="P:peptide catabolic process"/>
    <property type="evidence" value="ECO:0000318"/>
    <property type="project" value="GO_Central"/>
</dbReference>
<dbReference type="CDD" id="cd03883">
    <property type="entry name" value="M28_Pgcp_like"/>
    <property type="match status" value="1"/>
</dbReference>
<dbReference type="EMBL" id="DS674535">
    <property type="protein sequence ID" value="EEC03817.1"/>
    <property type="molecule type" value="Genomic_DNA"/>
</dbReference>
<dbReference type="FunFam" id="3.40.630.10:FF:000036">
    <property type="entry name" value="Carboxypeptidase Q"/>
    <property type="match status" value="1"/>
</dbReference>
<keyword evidence="9" id="KW-0645">Protease</keyword>
<dbReference type="Gene3D" id="3.40.630.10">
    <property type="entry name" value="Zn peptidases"/>
    <property type="match status" value="1"/>
</dbReference>
<evidence type="ECO:0000256" key="2">
    <source>
        <dbReference type="ARBA" id="ARBA00004371"/>
    </source>
</evidence>
<evidence type="ECO:0000256" key="8">
    <source>
        <dbReference type="ARBA" id="ARBA00022645"/>
    </source>
</evidence>
<organism>
    <name type="scientific">Ixodes scapularis</name>
    <name type="common">Black-legged tick</name>
    <name type="synonym">Deer tick</name>
    <dbReference type="NCBI Taxonomy" id="6945"/>
    <lineage>
        <taxon>Eukaryota</taxon>
        <taxon>Metazoa</taxon>
        <taxon>Ecdysozoa</taxon>
        <taxon>Arthropoda</taxon>
        <taxon>Chelicerata</taxon>
        <taxon>Arachnida</taxon>
        <taxon>Acari</taxon>
        <taxon>Parasitiformes</taxon>
        <taxon>Ixodida</taxon>
        <taxon>Ixodoidea</taxon>
        <taxon>Ixodidae</taxon>
        <taxon>Ixodinae</taxon>
        <taxon>Ixodes</taxon>
    </lineage>
</organism>
<keyword evidence="27" id="KW-1185">Reference proteome</keyword>
<dbReference type="FunFam" id="3.50.30.30:FF:000009">
    <property type="entry name" value="Carboxypeptidase Q"/>
    <property type="match status" value="1"/>
</dbReference>
<evidence type="ECO:0000256" key="5">
    <source>
        <dbReference type="ARBA" id="ARBA00010918"/>
    </source>
</evidence>
<evidence type="ECO:0000256" key="9">
    <source>
        <dbReference type="ARBA" id="ARBA00022670"/>
    </source>
</evidence>
<sequence length="475" mass="52568">MSRLECLVLLGMLSSHTWALSPVPRYSCNSSQLPDKLVAEIRAYAPVVNAIIKHVVHGSERNRTYQELGRFVDKFGPRIAGSQNLENSIDYMVKLLSRQRLHSVHTEEAMVPHWVRGNESAWLLKPRLQRLNMLGLGGSIGTPPEGIEAPVLVVRSFDQLRANASKAKGKIVVFNADFSNYSTTVKYRVDGAAEAYQAGAVAALVRSVTPFSIASPHTGWMTYRKNTGRIPSACITVEDAELLQRFQQSGKDFFLRIRLVMNAKNLPPARSRNTIAELRGSTIPDEVGAGLGHLDSWDVGQGAMDDGGGAFISWRALRVLRSMDLRPRRTLRCVLWTGEEQGLWGARAYYKRHQKEASNMNIIMESDMGTFNPLGLVLASSNPTARCMVKHVLDLMGAINATSLVLGNEGPDIQFWVHSGVPGASLLTANEKYFYFHHTDGDTMIVEDPVSLDLCTAFWAAVAFVFADLSERLPR</sequence>
<evidence type="ECO:0000256" key="22">
    <source>
        <dbReference type="SAM" id="SignalP"/>
    </source>
</evidence>
<evidence type="ECO:0000256" key="13">
    <source>
        <dbReference type="ARBA" id="ARBA00022824"/>
    </source>
</evidence>
<proteinExistence type="inferred from homology"/>
<feature type="domain" description="Peptidase M28" evidence="24">
    <location>
        <begin position="273"/>
        <end position="462"/>
    </location>
</feature>
<evidence type="ECO:0000313" key="27">
    <source>
        <dbReference type="Proteomes" id="UP000001555"/>
    </source>
</evidence>
<dbReference type="GO" id="GO:0006508">
    <property type="term" value="P:proteolysis"/>
    <property type="evidence" value="ECO:0000318"/>
    <property type="project" value="GO_Central"/>
</dbReference>
<name>B7PB45_IXOSC</name>
<feature type="signal peptide" evidence="22">
    <location>
        <begin position="1"/>
        <end position="19"/>
    </location>
</feature>
<reference evidence="26" key="2">
    <citation type="submission" date="2020-05" db="UniProtKB">
        <authorList>
            <consortium name="EnsemblMetazoa"/>
        </authorList>
    </citation>
    <scope>IDENTIFICATION</scope>
    <source>
        <strain evidence="26">wikel</strain>
    </source>
</reference>
<keyword evidence="13" id="KW-0256">Endoplasmic reticulum</keyword>
<keyword evidence="7" id="KW-0964">Secreted</keyword>
<dbReference type="Proteomes" id="UP000001555">
    <property type="component" value="Unassembled WGS sequence"/>
</dbReference>
<dbReference type="VEuPathDB" id="VectorBase:ISCI002672"/>
<dbReference type="GO" id="GO:0005794">
    <property type="term" value="C:Golgi apparatus"/>
    <property type="evidence" value="ECO:0007669"/>
    <property type="project" value="UniProtKB-SubCell"/>
</dbReference>
<feature type="chain" id="PRO_5010825953" description="Carboxypeptidase Q" evidence="22">
    <location>
        <begin position="20"/>
        <end position="475"/>
    </location>
</feature>
<keyword evidence="15" id="KW-0333">Golgi apparatus</keyword>
<dbReference type="AlphaFoldDB" id="B7PB45"/>
<gene>
    <name evidence="25" type="ORF">IscW_ISCW002672</name>
</gene>
<keyword evidence="25" id="KW-0675">Receptor</keyword>
<dbReference type="GO" id="GO:0005764">
    <property type="term" value="C:lysosome"/>
    <property type="evidence" value="ECO:0007669"/>
    <property type="project" value="UniProtKB-SubCell"/>
</dbReference>
<dbReference type="GO" id="GO:0004180">
    <property type="term" value="F:carboxypeptidase activity"/>
    <property type="evidence" value="ECO:0007669"/>
    <property type="project" value="UniProtKB-KW"/>
</dbReference>
<evidence type="ECO:0000256" key="7">
    <source>
        <dbReference type="ARBA" id="ARBA00022525"/>
    </source>
</evidence>
<dbReference type="PANTHER" id="PTHR12053:SF3">
    <property type="entry name" value="CARBOXYPEPTIDASE Q"/>
    <property type="match status" value="1"/>
</dbReference>
<keyword evidence="17" id="KW-0865">Zymogen</keyword>
<dbReference type="InParanoid" id="B7PB45"/>
<dbReference type="EMBL" id="ABJB010739401">
    <property type="status" value="NOT_ANNOTATED_CDS"/>
    <property type="molecule type" value="Genomic_DNA"/>
</dbReference>
<evidence type="ECO:0000259" key="23">
    <source>
        <dbReference type="Pfam" id="PF02225"/>
    </source>
</evidence>
<dbReference type="EnsemblMetazoa" id="ISCW002672-RA">
    <property type="protein sequence ID" value="ISCW002672-PA"/>
    <property type="gene ID" value="ISCW002672"/>
</dbReference>
<dbReference type="Pfam" id="PF04389">
    <property type="entry name" value="Peptidase_M28"/>
    <property type="match status" value="1"/>
</dbReference>
<dbReference type="GO" id="GO:0046872">
    <property type="term" value="F:metal ion binding"/>
    <property type="evidence" value="ECO:0007669"/>
    <property type="project" value="UniProtKB-KW"/>
</dbReference>
<dbReference type="InterPro" id="IPR039866">
    <property type="entry name" value="CPQ"/>
</dbReference>
<evidence type="ECO:0000256" key="10">
    <source>
        <dbReference type="ARBA" id="ARBA00022723"/>
    </source>
</evidence>
<keyword evidence="14" id="KW-0862">Zinc</keyword>
<evidence type="ECO:0000313" key="25">
    <source>
        <dbReference type="EMBL" id="EEC03817.1"/>
    </source>
</evidence>
<dbReference type="PANTHER" id="PTHR12053">
    <property type="entry name" value="PROTEASE FAMILY M28 PLASMA GLUTAMATE CARBOXYPEPTIDASE-RELATED"/>
    <property type="match status" value="1"/>
</dbReference>
<evidence type="ECO:0000313" key="26">
    <source>
        <dbReference type="EnsemblMetazoa" id="ISCW002672-PA"/>
    </source>
</evidence>
<dbReference type="Gene3D" id="3.50.30.30">
    <property type="match status" value="1"/>
</dbReference>
<protein>
    <recommendedName>
        <fullName evidence="6">Carboxypeptidase Q</fullName>
    </recommendedName>
    <alternativeName>
        <fullName evidence="21">Plasma glutamate carboxypeptidase</fullName>
    </alternativeName>
</protein>
<keyword evidence="19" id="KW-0458">Lysosome</keyword>
<dbReference type="GO" id="GO:0070573">
    <property type="term" value="F:metallodipeptidase activity"/>
    <property type="evidence" value="ECO:0000318"/>
    <property type="project" value="GO_Central"/>
</dbReference>
<dbReference type="VEuPathDB" id="VectorBase:ISCP_033613"/>
<evidence type="ECO:0000256" key="15">
    <source>
        <dbReference type="ARBA" id="ARBA00023034"/>
    </source>
</evidence>
<comment type="similarity">
    <text evidence="5">Belongs to the peptidase M28 family.</text>
</comment>
<dbReference type="HOGENOM" id="CLU_033697_1_1_1"/>
<dbReference type="EMBL" id="ABJB010101123">
    <property type="status" value="NOT_ANNOTATED_CDS"/>
    <property type="molecule type" value="Genomic_DNA"/>
</dbReference>
<keyword evidence="25" id="KW-0031">Aminopeptidase</keyword>
<dbReference type="OrthoDB" id="10013407at2759"/>
<dbReference type="Pfam" id="PF02225">
    <property type="entry name" value="PA"/>
    <property type="match status" value="1"/>
</dbReference>
<evidence type="ECO:0000256" key="4">
    <source>
        <dbReference type="ARBA" id="ARBA00004613"/>
    </source>
</evidence>
<feature type="domain" description="PA" evidence="23">
    <location>
        <begin position="162"/>
        <end position="243"/>
    </location>
</feature>
<evidence type="ECO:0000256" key="18">
    <source>
        <dbReference type="ARBA" id="ARBA00023180"/>
    </source>
</evidence>
<evidence type="ECO:0000256" key="17">
    <source>
        <dbReference type="ARBA" id="ARBA00023145"/>
    </source>
</evidence>
<comment type="subcellular location">
    <subcellularLocation>
        <location evidence="1">Endoplasmic reticulum</location>
    </subcellularLocation>
    <subcellularLocation>
        <location evidence="3">Golgi apparatus</location>
    </subcellularLocation>
    <subcellularLocation>
        <location evidence="2">Lysosome</location>
    </subcellularLocation>
    <subcellularLocation>
        <location evidence="4">Secreted</location>
    </subcellularLocation>
</comment>
<dbReference type="MEROPS" id="M28.014"/>
<comment type="subunit">
    <text evidence="20">Homodimer. The monomeric form is inactive while the homodimer is active.</text>
</comment>
<evidence type="ECO:0000256" key="11">
    <source>
        <dbReference type="ARBA" id="ARBA00022729"/>
    </source>
</evidence>
<keyword evidence="12 25" id="KW-0378">Hydrolase</keyword>
<keyword evidence="10" id="KW-0479">Metal-binding</keyword>
<dbReference type="InterPro" id="IPR007484">
    <property type="entry name" value="Peptidase_M28"/>
</dbReference>
<evidence type="ECO:0000256" key="20">
    <source>
        <dbReference type="ARBA" id="ARBA00025833"/>
    </source>
</evidence>
<keyword evidence="11 22" id="KW-0732">Signal</keyword>
<accession>B7PB45</accession>
<dbReference type="GO" id="GO:0005783">
    <property type="term" value="C:endoplasmic reticulum"/>
    <property type="evidence" value="ECO:0007669"/>
    <property type="project" value="UniProtKB-SubCell"/>
</dbReference>
<evidence type="ECO:0000259" key="24">
    <source>
        <dbReference type="Pfam" id="PF04389"/>
    </source>
</evidence>
<dbReference type="SUPFAM" id="SSF53187">
    <property type="entry name" value="Zn-dependent exopeptidases"/>
    <property type="match status" value="1"/>
</dbReference>
<keyword evidence="18" id="KW-0325">Glycoprotein</keyword>
<evidence type="ECO:0000256" key="19">
    <source>
        <dbReference type="ARBA" id="ARBA00023228"/>
    </source>
</evidence>
<dbReference type="GO" id="GO:0004177">
    <property type="term" value="F:aminopeptidase activity"/>
    <property type="evidence" value="ECO:0007669"/>
    <property type="project" value="UniProtKB-KW"/>
</dbReference>
<dbReference type="EMBL" id="ABJB011077291">
    <property type="status" value="NOT_ANNOTATED_CDS"/>
    <property type="molecule type" value="Genomic_DNA"/>
</dbReference>
<keyword evidence="8" id="KW-0121">Carboxypeptidase</keyword>
<evidence type="ECO:0000256" key="6">
    <source>
        <dbReference type="ARBA" id="ARBA00014116"/>
    </source>
</evidence>
<evidence type="ECO:0000256" key="3">
    <source>
        <dbReference type="ARBA" id="ARBA00004555"/>
    </source>
</evidence>
<keyword evidence="16" id="KW-0482">Metalloprotease</keyword>
<evidence type="ECO:0000256" key="21">
    <source>
        <dbReference type="ARBA" id="ARBA00033328"/>
    </source>
</evidence>